<dbReference type="Gene3D" id="3.30.2310.20">
    <property type="entry name" value="RelE-like"/>
    <property type="match status" value="1"/>
</dbReference>
<dbReference type="Proteomes" id="UP000198942">
    <property type="component" value="Unassembled WGS sequence"/>
</dbReference>
<accession>A0A1H8UNV4</accession>
<dbReference type="Pfam" id="PF05016">
    <property type="entry name" value="ParE_toxin"/>
    <property type="match status" value="1"/>
</dbReference>
<organism evidence="2 3">
    <name type="scientific">Mucilaginibacter gossypiicola</name>
    <dbReference type="NCBI Taxonomy" id="551995"/>
    <lineage>
        <taxon>Bacteria</taxon>
        <taxon>Pseudomonadati</taxon>
        <taxon>Bacteroidota</taxon>
        <taxon>Sphingobacteriia</taxon>
        <taxon>Sphingobacteriales</taxon>
        <taxon>Sphingobacteriaceae</taxon>
        <taxon>Mucilaginibacter</taxon>
    </lineage>
</organism>
<proteinExistence type="predicted"/>
<dbReference type="InterPro" id="IPR007712">
    <property type="entry name" value="RelE/ParE_toxin"/>
</dbReference>
<evidence type="ECO:0000313" key="2">
    <source>
        <dbReference type="EMBL" id="SEP04766.1"/>
    </source>
</evidence>
<dbReference type="AlphaFoldDB" id="A0A1H8UNV4"/>
<sequence length="101" mass="11973">MFYTVEILLKAQVELLKSLEWYDEQLEGLGDRLEFSVLKKINSIANHPLLYPSKKSDFRECKVDDFPFLIVYKVNNQKKLVTVYSIFHTSRRPGKKYRSNL</sequence>
<evidence type="ECO:0000313" key="3">
    <source>
        <dbReference type="Proteomes" id="UP000198942"/>
    </source>
</evidence>
<dbReference type="OrthoDB" id="595476at2"/>
<dbReference type="STRING" id="551995.SAMN05192574_1206"/>
<dbReference type="EMBL" id="FOCL01000020">
    <property type="protein sequence ID" value="SEP04766.1"/>
    <property type="molecule type" value="Genomic_DNA"/>
</dbReference>
<keyword evidence="3" id="KW-1185">Reference proteome</keyword>
<protein>
    <submittedName>
        <fullName evidence="2">ParE toxin of type II toxin-antitoxin system, parDE</fullName>
    </submittedName>
</protein>
<name>A0A1H8UNV4_9SPHI</name>
<keyword evidence="1" id="KW-1277">Toxin-antitoxin system</keyword>
<dbReference type="InterPro" id="IPR035093">
    <property type="entry name" value="RelE/ParE_toxin_dom_sf"/>
</dbReference>
<gene>
    <name evidence="2" type="ORF">SAMN05192574_1206</name>
</gene>
<dbReference type="RefSeq" id="WP_091221820.1">
    <property type="nucleotide sequence ID" value="NZ_FOCL01000020.1"/>
</dbReference>
<reference evidence="3" key="1">
    <citation type="submission" date="2016-10" db="EMBL/GenBank/DDBJ databases">
        <authorList>
            <person name="Varghese N."/>
            <person name="Submissions S."/>
        </authorList>
    </citation>
    <scope>NUCLEOTIDE SEQUENCE [LARGE SCALE GENOMIC DNA]</scope>
    <source>
        <strain evidence="3">Gh-48</strain>
    </source>
</reference>
<evidence type="ECO:0000256" key="1">
    <source>
        <dbReference type="ARBA" id="ARBA00022649"/>
    </source>
</evidence>